<sequence length="128" mass="14534">MAQLLASTHKNREVFKLFSEKMAALGFHRSVEQCRIKVKKLRLQYFRVRDAIGKSGTSAEEKEKFVWYDELDGILGSSPASRPKQVVESFKEEARWTPTPEPAELFHFPGAQDSIKNGECLLLCVSCV</sequence>
<gene>
    <name evidence="2" type="ORF">GSTENG00010711001</name>
</gene>
<dbReference type="Gene3D" id="1.10.10.60">
    <property type="entry name" value="Homeodomain-like"/>
    <property type="match status" value="1"/>
</dbReference>
<dbReference type="PANTHER" id="PTHR47595:SF1">
    <property type="entry name" value="MYB_SANT-LIKE DNA-BINDING DOMAIN-CONTAINING PROTEIN"/>
    <property type="match status" value="1"/>
</dbReference>
<evidence type="ECO:0000313" key="2">
    <source>
        <dbReference type="EMBL" id="CAF94564.1"/>
    </source>
</evidence>
<dbReference type="EMBL" id="CAAE01012351">
    <property type="protein sequence ID" value="CAF94564.1"/>
    <property type="molecule type" value="Genomic_DNA"/>
</dbReference>
<dbReference type="Pfam" id="PF13837">
    <property type="entry name" value="Myb_DNA-bind_4"/>
    <property type="match status" value="1"/>
</dbReference>
<organism evidence="2">
    <name type="scientific">Tetraodon nigroviridis</name>
    <name type="common">Spotted green pufferfish</name>
    <name type="synonym">Chelonodon nigroviridis</name>
    <dbReference type="NCBI Taxonomy" id="99883"/>
    <lineage>
        <taxon>Eukaryota</taxon>
        <taxon>Metazoa</taxon>
        <taxon>Chordata</taxon>
        <taxon>Craniata</taxon>
        <taxon>Vertebrata</taxon>
        <taxon>Euteleostomi</taxon>
        <taxon>Actinopterygii</taxon>
        <taxon>Neopterygii</taxon>
        <taxon>Teleostei</taxon>
        <taxon>Neoteleostei</taxon>
        <taxon>Acanthomorphata</taxon>
        <taxon>Eupercaria</taxon>
        <taxon>Tetraodontiformes</taxon>
        <taxon>Tetradontoidea</taxon>
        <taxon>Tetraodontidae</taxon>
        <taxon>Tetraodon</taxon>
    </lineage>
</organism>
<name>Q4SXR8_TETNG</name>
<accession>Q4SXR8</accession>
<reference evidence="2" key="2">
    <citation type="submission" date="2004-02" db="EMBL/GenBank/DDBJ databases">
        <authorList>
            <consortium name="Genoscope"/>
            <consortium name="Whitehead Institute Centre for Genome Research"/>
        </authorList>
    </citation>
    <scope>NUCLEOTIDE SEQUENCE</scope>
</reference>
<dbReference type="InterPro" id="IPR044822">
    <property type="entry name" value="Myb_DNA-bind_4"/>
</dbReference>
<dbReference type="AlphaFoldDB" id="Q4SXR8"/>
<protein>
    <submittedName>
        <fullName evidence="2">(spotted green pufferfish) hypothetical protein</fullName>
    </submittedName>
</protein>
<dbReference type="PANTHER" id="PTHR47595">
    <property type="entry name" value="HEAT SHOCK 70 KDA PROTEIN 14"/>
    <property type="match status" value="1"/>
</dbReference>
<reference evidence="2" key="1">
    <citation type="journal article" date="2004" name="Nature">
        <title>Genome duplication in the teleost fish Tetraodon nigroviridis reveals the early vertebrate proto-karyotype.</title>
        <authorList>
            <person name="Jaillon O."/>
            <person name="Aury J.-M."/>
            <person name="Brunet F."/>
            <person name="Petit J.-L."/>
            <person name="Stange-Thomann N."/>
            <person name="Mauceli E."/>
            <person name="Bouneau L."/>
            <person name="Fischer C."/>
            <person name="Ozouf-Costaz C."/>
            <person name="Bernot A."/>
            <person name="Nicaud S."/>
            <person name="Jaffe D."/>
            <person name="Fisher S."/>
            <person name="Lutfalla G."/>
            <person name="Dossat C."/>
            <person name="Segurens B."/>
            <person name="Dasilva C."/>
            <person name="Salanoubat M."/>
            <person name="Levy M."/>
            <person name="Boudet N."/>
            <person name="Castellano S."/>
            <person name="Anthouard V."/>
            <person name="Jubin C."/>
            <person name="Castelli V."/>
            <person name="Katinka M."/>
            <person name="Vacherie B."/>
            <person name="Biemont C."/>
            <person name="Skalli Z."/>
            <person name="Cattolico L."/>
            <person name="Poulain J."/>
            <person name="De Berardinis V."/>
            <person name="Cruaud C."/>
            <person name="Duprat S."/>
            <person name="Brottier P."/>
            <person name="Coutanceau J.-P."/>
            <person name="Gouzy J."/>
            <person name="Parra G."/>
            <person name="Lardier G."/>
            <person name="Chapple C."/>
            <person name="McKernan K.J."/>
            <person name="McEwan P."/>
            <person name="Bosak S."/>
            <person name="Kellis M."/>
            <person name="Volff J.-N."/>
            <person name="Guigo R."/>
            <person name="Zody M.C."/>
            <person name="Mesirov J."/>
            <person name="Lindblad-Toh K."/>
            <person name="Birren B."/>
            <person name="Nusbaum C."/>
            <person name="Kahn D."/>
            <person name="Robinson-Rechavi M."/>
            <person name="Laudet V."/>
            <person name="Schachter V."/>
            <person name="Quetier F."/>
            <person name="Saurin W."/>
            <person name="Scarpelli C."/>
            <person name="Wincker P."/>
            <person name="Lander E.S."/>
            <person name="Weissenbach J."/>
            <person name="Roest Crollius H."/>
        </authorList>
    </citation>
    <scope>NUCLEOTIDE SEQUENCE [LARGE SCALE GENOMIC DNA]</scope>
</reference>
<evidence type="ECO:0000259" key="1">
    <source>
        <dbReference type="Pfam" id="PF13837"/>
    </source>
</evidence>
<proteinExistence type="predicted"/>
<dbReference type="OrthoDB" id="691673at2759"/>
<comment type="caution">
    <text evidence="2">The sequence shown here is derived from an EMBL/GenBank/DDBJ whole genome shotgun (WGS) entry which is preliminary data.</text>
</comment>
<feature type="domain" description="Myb/SANT-like DNA-binding" evidence="1">
    <location>
        <begin position="7"/>
        <end position="72"/>
    </location>
</feature>
<dbReference type="KEGG" id="tng:GSTEN00010711G001"/>